<evidence type="ECO:0000313" key="3">
    <source>
        <dbReference type="Proteomes" id="UP000011115"/>
    </source>
</evidence>
<accession>M1D4Z5</accession>
<dbReference type="InParanoid" id="M1D4Z5"/>
<keyword evidence="1" id="KW-0812">Transmembrane</keyword>
<protein>
    <submittedName>
        <fullName evidence="2">Uncharacterized protein</fullName>
    </submittedName>
</protein>
<name>M1D4Z5_SOLTU</name>
<sequence length="50" mass="5677">MEVALNTDNISPLFDMKKLGYHSGSFGYLMVNIFIQLSFTPYSFITQAPK</sequence>
<reference evidence="2" key="2">
    <citation type="submission" date="2015-06" db="UniProtKB">
        <authorList>
            <consortium name="EnsemblPlants"/>
        </authorList>
    </citation>
    <scope>IDENTIFICATION</scope>
    <source>
        <strain evidence="2">DM1-3 516 R44</strain>
    </source>
</reference>
<keyword evidence="1" id="KW-1133">Transmembrane helix</keyword>
<dbReference type="PaxDb" id="4113-PGSC0003DMT400081738"/>
<dbReference type="Gramene" id="PGSC0003DMT400081738">
    <property type="protein sequence ID" value="PGSC0003DMT400081738"/>
    <property type="gene ID" value="PGSC0003DMG400032098"/>
</dbReference>
<organism evidence="2 3">
    <name type="scientific">Solanum tuberosum</name>
    <name type="common">Potato</name>
    <dbReference type="NCBI Taxonomy" id="4113"/>
    <lineage>
        <taxon>Eukaryota</taxon>
        <taxon>Viridiplantae</taxon>
        <taxon>Streptophyta</taxon>
        <taxon>Embryophyta</taxon>
        <taxon>Tracheophyta</taxon>
        <taxon>Spermatophyta</taxon>
        <taxon>Magnoliopsida</taxon>
        <taxon>eudicotyledons</taxon>
        <taxon>Gunneridae</taxon>
        <taxon>Pentapetalae</taxon>
        <taxon>asterids</taxon>
        <taxon>lamiids</taxon>
        <taxon>Solanales</taxon>
        <taxon>Solanaceae</taxon>
        <taxon>Solanoideae</taxon>
        <taxon>Solaneae</taxon>
        <taxon>Solanum</taxon>
    </lineage>
</organism>
<keyword evidence="3" id="KW-1185">Reference proteome</keyword>
<dbReference type="HOGENOM" id="CLU_3128000_0_0_1"/>
<evidence type="ECO:0000256" key="1">
    <source>
        <dbReference type="SAM" id="Phobius"/>
    </source>
</evidence>
<dbReference type="AlphaFoldDB" id="M1D4Z5"/>
<feature type="transmembrane region" description="Helical" evidence="1">
    <location>
        <begin position="26"/>
        <end position="45"/>
    </location>
</feature>
<dbReference type="Proteomes" id="UP000011115">
    <property type="component" value="Unassembled WGS sequence"/>
</dbReference>
<proteinExistence type="predicted"/>
<evidence type="ECO:0000313" key="2">
    <source>
        <dbReference type="EnsemblPlants" id="PGSC0003DMT400081738"/>
    </source>
</evidence>
<reference evidence="3" key="1">
    <citation type="journal article" date="2011" name="Nature">
        <title>Genome sequence and analysis of the tuber crop potato.</title>
        <authorList>
            <consortium name="The Potato Genome Sequencing Consortium"/>
        </authorList>
    </citation>
    <scope>NUCLEOTIDE SEQUENCE [LARGE SCALE GENOMIC DNA]</scope>
    <source>
        <strain evidence="3">cv. DM1-3 516 R44</strain>
    </source>
</reference>
<dbReference type="EnsemblPlants" id="PGSC0003DMT400081738">
    <property type="protein sequence ID" value="PGSC0003DMT400081738"/>
    <property type="gene ID" value="PGSC0003DMG400032098"/>
</dbReference>
<keyword evidence="1" id="KW-0472">Membrane</keyword>